<dbReference type="InterPro" id="IPR043132">
    <property type="entry name" value="BCAT-like_C"/>
</dbReference>
<dbReference type="InterPro" id="IPR050571">
    <property type="entry name" value="Class-IV_PLP-Dep_Aminotrnsfr"/>
</dbReference>
<dbReference type="AlphaFoldDB" id="A0A2S5DGT8"/>
<dbReference type="PANTHER" id="PTHR42743:SF2">
    <property type="entry name" value="AMINODEOXYCHORISMATE LYASE"/>
    <property type="match status" value="1"/>
</dbReference>
<evidence type="ECO:0000313" key="10">
    <source>
        <dbReference type="EMBL" id="POZ62305.1"/>
    </source>
</evidence>
<evidence type="ECO:0000256" key="4">
    <source>
        <dbReference type="ARBA" id="ARBA00022898"/>
    </source>
</evidence>
<dbReference type="NCBIfam" id="TIGR03461">
    <property type="entry name" value="pabC_Proteo"/>
    <property type="match status" value="1"/>
</dbReference>
<evidence type="ECO:0000256" key="6">
    <source>
        <dbReference type="ARBA" id="ARBA00023239"/>
    </source>
</evidence>
<evidence type="ECO:0000256" key="2">
    <source>
        <dbReference type="ARBA" id="ARBA00009320"/>
    </source>
</evidence>
<accession>A0A2S5DGT8</accession>
<comment type="caution">
    <text evidence="10">The sequence shown here is derived from an EMBL/GenBank/DDBJ whole genome shotgun (WGS) entry which is preliminary data.</text>
</comment>
<dbReference type="EC" id="4.1.3.38" evidence="8"/>
<dbReference type="GO" id="GO:0046656">
    <property type="term" value="P:folic acid biosynthetic process"/>
    <property type="evidence" value="ECO:0007669"/>
    <property type="project" value="UniProtKB-KW"/>
</dbReference>
<dbReference type="GO" id="GO:0005829">
    <property type="term" value="C:cytosol"/>
    <property type="evidence" value="ECO:0007669"/>
    <property type="project" value="TreeGrafter"/>
</dbReference>
<comment type="cofactor">
    <cofactor evidence="1">
        <name>pyridoxal 5'-phosphate</name>
        <dbReference type="ChEBI" id="CHEBI:597326"/>
    </cofactor>
</comment>
<dbReference type="GO" id="GO:0030170">
    <property type="term" value="F:pyridoxal phosphate binding"/>
    <property type="evidence" value="ECO:0007669"/>
    <property type="project" value="InterPro"/>
</dbReference>
<evidence type="ECO:0000256" key="3">
    <source>
        <dbReference type="ARBA" id="ARBA00011738"/>
    </source>
</evidence>
<name>A0A2S5DGT8_9NEIS</name>
<dbReference type="InterPro" id="IPR017824">
    <property type="entry name" value="Aminodeoxychorismate_lyase_IV"/>
</dbReference>
<dbReference type="InterPro" id="IPR043131">
    <property type="entry name" value="BCAT-like_N"/>
</dbReference>
<comment type="subunit">
    <text evidence="3">Homodimer.</text>
</comment>
<dbReference type="EMBL" id="PQWB01000032">
    <property type="protein sequence ID" value="POZ62305.1"/>
    <property type="molecule type" value="Genomic_DNA"/>
</dbReference>
<protein>
    <recommendedName>
        <fullName evidence="8">aminodeoxychorismate lyase</fullName>
        <ecNumber evidence="8">4.1.3.38</ecNumber>
    </recommendedName>
</protein>
<reference evidence="11" key="1">
    <citation type="submission" date="2018-02" db="EMBL/GenBank/DDBJ databases">
        <authorList>
            <person name="O'Hara-Hanley K."/>
            <person name="Soby S."/>
        </authorList>
    </citation>
    <scope>NUCLEOTIDE SEQUENCE [LARGE SCALE GENOMIC DNA]</scope>
    <source>
        <strain evidence="11">MWU14-2602</strain>
    </source>
</reference>
<sequence length="270" mass="29701">MAMLVNGRPGDAVSVLDRGFAYGDGVFRTLQLRHGRPWMWRWQYARLCDDAARLRLEAPDEGLLLDELLALGREHALAVGKIVLTRGAGARGYAMSAAGAPTRVVSAAPWAGYPAEYGERGVVARWCELRLSVQPALAGIKHLNRLESVLARSEWSDPAIQEGLLLDQDGWLVEGAMSNIYLLRGSQILTPRLDRCGVNGAVRDWLTENVSNFGLEFIESRLSVGDLIDAEAAFLSNSLMGIWPLARLGERVWMPSPLLQSLRQALLQQA</sequence>
<keyword evidence="11" id="KW-1185">Reference proteome</keyword>
<dbReference type="InterPro" id="IPR001544">
    <property type="entry name" value="Aminotrans_IV"/>
</dbReference>
<evidence type="ECO:0000256" key="7">
    <source>
        <dbReference type="ARBA" id="ARBA00035633"/>
    </source>
</evidence>
<keyword evidence="5" id="KW-0289">Folate biosynthesis</keyword>
<dbReference type="InterPro" id="IPR036038">
    <property type="entry name" value="Aminotransferase-like"/>
</dbReference>
<dbReference type="Gene3D" id="3.20.10.10">
    <property type="entry name" value="D-amino Acid Aminotransferase, subunit A, domain 2"/>
    <property type="match status" value="1"/>
</dbReference>
<comment type="catalytic activity">
    <reaction evidence="9">
        <text>4-amino-4-deoxychorismate = 4-aminobenzoate + pyruvate + H(+)</text>
        <dbReference type="Rhea" id="RHEA:16201"/>
        <dbReference type="ChEBI" id="CHEBI:15361"/>
        <dbReference type="ChEBI" id="CHEBI:15378"/>
        <dbReference type="ChEBI" id="CHEBI:17836"/>
        <dbReference type="ChEBI" id="CHEBI:58406"/>
        <dbReference type="EC" id="4.1.3.38"/>
    </reaction>
</comment>
<dbReference type="RefSeq" id="WP_103902379.1">
    <property type="nucleotide sequence ID" value="NZ_PQWB01000032.1"/>
</dbReference>
<organism evidence="10 11">
    <name type="scientific">Chromobacterium alticapitis</name>
    <dbReference type="NCBI Taxonomy" id="2073169"/>
    <lineage>
        <taxon>Bacteria</taxon>
        <taxon>Pseudomonadati</taxon>
        <taxon>Pseudomonadota</taxon>
        <taxon>Betaproteobacteria</taxon>
        <taxon>Neisseriales</taxon>
        <taxon>Chromobacteriaceae</taxon>
        <taxon>Chromobacterium</taxon>
    </lineage>
</organism>
<dbReference type="Proteomes" id="UP000237082">
    <property type="component" value="Unassembled WGS sequence"/>
</dbReference>
<dbReference type="NCBIfam" id="NF004761">
    <property type="entry name" value="PRK06092.1"/>
    <property type="match status" value="1"/>
</dbReference>
<dbReference type="Gene3D" id="3.30.470.10">
    <property type="match status" value="1"/>
</dbReference>
<dbReference type="SUPFAM" id="SSF56752">
    <property type="entry name" value="D-aminoacid aminotransferase-like PLP-dependent enzymes"/>
    <property type="match status" value="1"/>
</dbReference>
<dbReference type="GO" id="GO:0008696">
    <property type="term" value="F:4-amino-4-deoxychorismate lyase activity"/>
    <property type="evidence" value="ECO:0007669"/>
    <property type="project" value="UniProtKB-EC"/>
</dbReference>
<keyword evidence="6 10" id="KW-0456">Lyase</keyword>
<evidence type="ECO:0000313" key="11">
    <source>
        <dbReference type="Proteomes" id="UP000237082"/>
    </source>
</evidence>
<proteinExistence type="inferred from homology"/>
<keyword evidence="4" id="KW-0663">Pyridoxal phosphate</keyword>
<gene>
    <name evidence="10" type="ORF">C2I19_09060</name>
</gene>
<dbReference type="Pfam" id="PF01063">
    <property type="entry name" value="Aminotran_4"/>
    <property type="match status" value="1"/>
</dbReference>
<evidence type="ECO:0000256" key="1">
    <source>
        <dbReference type="ARBA" id="ARBA00001933"/>
    </source>
</evidence>
<dbReference type="GO" id="GO:0008153">
    <property type="term" value="P:4-aminobenzoate biosynthetic process"/>
    <property type="evidence" value="ECO:0007669"/>
    <property type="project" value="TreeGrafter"/>
</dbReference>
<comment type="pathway">
    <text evidence="7">Cofactor biosynthesis; tetrahydrofolate biosynthesis; 4-aminobenzoate from chorismate: step 2/2.</text>
</comment>
<evidence type="ECO:0000256" key="9">
    <source>
        <dbReference type="ARBA" id="ARBA00049529"/>
    </source>
</evidence>
<evidence type="ECO:0000256" key="5">
    <source>
        <dbReference type="ARBA" id="ARBA00022909"/>
    </source>
</evidence>
<dbReference type="OrthoDB" id="9805628at2"/>
<evidence type="ECO:0000256" key="8">
    <source>
        <dbReference type="ARBA" id="ARBA00035676"/>
    </source>
</evidence>
<dbReference type="FunFam" id="3.20.10.10:FF:000002">
    <property type="entry name" value="D-alanine aminotransferase"/>
    <property type="match status" value="1"/>
</dbReference>
<dbReference type="PANTHER" id="PTHR42743">
    <property type="entry name" value="AMINO-ACID AMINOTRANSFERASE"/>
    <property type="match status" value="1"/>
</dbReference>
<comment type="similarity">
    <text evidence="2">Belongs to the class-IV pyridoxal-phosphate-dependent aminotransferase family.</text>
</comment>